<dbReference type="Pfam" id="PF00581">
    <property type="entry name" value="Rhodanese"/>
    <property type="match status" value="1"/>
</dbReference>
<dbReference type="InterPro" id="IPR001763">
    <property type="entry name" value="Rhodanese-like_dom"/>
</dbReference>
<dbReference type="AlphaFoldDB" id="A0A371X588"/>
<dbReference type="EMBL" id="QURL01000003">
    <property type="protein sequence ID" value="RFC64214.1"/>
    <property type="molecule type" value="Genomic_DNA"/>
</dbReference>
<proteinExistence type="predicted"/>
<dbReference type="RefSeq" id="WP_116682630.1">
    <property type="nucleotide sequence ID" value="NZ_QURL01000003.1"/>
</dbReference>
<organism evidence="2 3">
    <name type="scientific">Fulvimarina endophytica</name>
    <dbReference type="NCBI Taxonomy" id="2293836"/>
    <lineage>
        <taxon>Bacteria</taxon>
        <taxon>Pseudomonadati</taxon>
        <taxon>Pseudomonadota</taxon>
        <taxon>Alphaproteobacteria</taxon>
        <taxon>Hyphomicrobiales</taxon>
        <taxon>Aurantimonadaceae</taxon>
        <taxon>Fulvimarina</taxon>
    </lineage>
</organism>
<gene>
    <name evidence="2" type="ORF">DYI37_07670</name>
</gene>
<dbReference type="InterPro" id="IPR036873">
    <property type="entry name" value="Rhodanese-like_dom_sf"/>
</dbReference>
<comment type="caution">
    <text evidence="2">The sequence shown here is derived from an EMBL/GenBank/DDBJ whole genome shotgun (WGS) entry which is preliminary data.</text>
</comment>
<sequence>MAKTLKELVSAAESRAGASVSPKEAHDADGLILDVREAEELRTSGTIAGAHHVPRGLLEFKADTTLEGADPVLRAAHDEKRPVHVLCASGGRAVLAAAILSEMGYDAHRITGGLSGWKEAGLPVETN</sequence>
<dbReference type="SUPFAM" id="SSF52821">
    <property type="entry name" value="Rhodanese/Cell cycle control phosphatase"/>
    <property type="match status" value="1"/>
</dbReference>
<protein>
    <submittedName>
        <fullName evidence="2">Sulfurtransferase</fullName>
    </submittedName>
</protein>
<dbReference type="PROSITE" id="PS50206">
    <property type="entry name" value="RHODANESE_3"/>
    <property type="match status" value="1"/>
</dbReference>
<dbReference type="SMART" id="SM00450">
    <property type="entry name" value="RHOD"/>
    <property type="match status" value="1"/>
</dbReference>
<dbReference type="PANTHER" id="PTHR43031">
    <property type="entry name" value="FAD-DEPENDENT OXIDOREDUCTASE"/>
    <property type="match status" value="1"/>
</dbReference>
<feature type="domain" description="Rhodanese" evidence="1">
    <location>
        <begin position="26"/>
        <end position="126"/>
    </location>
</feature>
<accession>A0A371X588</accession>
<name>A0A371X588_9HYPH</name>
<dbReference type="OrthoDB" id="9807812at2"/>
<evidence type="ECO:0000313" key="2">
    <source>
        <dbReference type="EMBL" id="RFC64214.1"/>
    </source>
</evidence>
<keyword evidence="3" id="KW-1185">Reference proteome</keyword>
<dbReference type="InterPro" id="IPR050229">
    <property type="entry name" value="GlpE_sulfurtransferase"/>
</dbReference>
<evidence type="ECO:0000259" key="1">
    <source>
        <dbReference type="PROSITE" id="PS50206"/>
    </source>
</evidence>
<keyword evidence="2" id="KW-0808">Transferase</keyword>
<dbReference type="PANTHER" id="PTHR43031:SF1">
    <property type="entry name" value="PYRIDINE NUCLEOTIDE-DISULPHIDE OXIDOREDUCTASE"/>
    <property type="match status" value="1"/>
</dbReference>
<reference evidence="2 3" key="1">
    <citation type="submission" date="2018-08" db="EMBL/GenBank/DDBJ databases">
        <title>Fulvimarina sp. 85, whole genome shotgun sequence.</title>
        <authorList>
            <person name="Tuo L."/>
        </authorList>
    </citation>
    <scope>NUCLEOTIDE SEQUENCE [LARGE SCALE GENOMIC DNA]</scope>
    <source>
        <strain evidence="2 3">85</strain>
    </source>
</reference>
<dbReference type="Gene3D" id="3.40.250.10">
    <property type="entry name" value="Rhodanese-like domain"/>
    <property type="match status" value="1"/>
</dbReference>
<evidence type="ECO:0000313" key="3">
    <source>
        <dbReference type="Proteomes" id="UP000264310"/>
    </source>
</evidence>
<dbReference type="GO" id="GO:0016740">
    <property type="term" value="F:transferase activity"/>
    <property type="evidence" value="ECO:0007669"/>
    <property type="project" value="UniProtKB-KW"/>
</dbReference>
<dbReference type="Proteomes" id="UP000264310">
    <property type="component" value="Unassembled WGS sequence"/>
</dbReference>